<evidence type="ECO:0000313" key="1">
    <source>
        <dbReference type="EMBL" id="KYJ85574.1"/>
    </source>
</evidence>
<dbReference type="Proteomes" id="UP000075359">
    <property type="component" value="Unassembled WGS sequence"/>
</dbReference>
<accession>A0A151CDH7</accession>
<comment type="caution">
    <text evidence="1">The sequence shown here is derived from an EMBL/GenBank/DDBJ whole genome shotgun (WGS) entry which is preliminary data.</text>
</comment>
<reference evidence="1 2" key="1">
    <citation type="submission" date="2015-11" db="EMBL/GenBank/DDBJ databases">
        <title>Draft genome of Sulfurovum riftiae 1812E, a member of the Epsilonproteobacteria isolated from the tube of the deep-sea hydrothermal vent tubewom Riftia pachyptila.</title>
        <authorList>
            <person name="Vetriani C."/>
            <person name="Giovannelli D."/>
        </authorList>
    </citation>
    <scope>NUCLEOTIDE SEQUENCE [LARGE SCALE GENOMIC DNA]</scope>
    <source>
        <strain evidence="1 2">1812E</strain>
    </source>
</reference>
<evidence type="ECO:0000313" key="2">
    <source>
        <dbReference type="Proteomes" id="UP000075359"/>
    </source>
</evidence>
<dbReference type="AlphaFoldDB" id="A0A151CDH7"/>
<name>A0A151CDH7_9BACT</name>
<gene>
    <name evidence="1" type="ORF">AS592_00585</name>
</gene>
<organism evidence="1 2">
    <name type="scientific">Sulfurovum riftiae</name>
    <dbReference type="NCBI Taxonomy" id="1630136"/>
    <lineage>
        <taxon>Bacteria</taxon>
        <taxon>Pseudomonadati</taxon>
        <taxon>Campylobacterota</taxon>
        <taxon>Epsilonproteobacteria</taxon>
        <taxon>Campylobacterales</taxon>
        <taxon>Sulfurovaceae</taxon>
        <taxon>Sulfurovum</taxon>
    </lineage>
</organism>
<sequence length="173" mass="20994">MTKTEISNMFDLPVSTLNDWEKKSSRKNKLYHFLRTLDKESIEKQNRQKREHRIFHILNKNIPKEEQYTFDEIREAFLKDDYSKATMRERIVYAKFFKECDVDDLKSFEETFHVSKRQIKKIYQQIPERSLRGVAQVWDRRFRLKHLSGNRGQAEQHTLPPALQKVLSRRHNV</sequence>
<dbReference type="OrthoDB" id="5343693at2"/>
<keyword evidence="2" id="KW-1185">Reference proteome</keyword>
<proteinExistence type="predicted"/>
<dbReference type="RefSeq" id="WP_067332346.1">
    <property type="nucleotide sequence ID" value="NZ_LNKT01000071.1"/>
</dbReference>
<dbReference type="STRING" id="1630136.AS592_00585"/>
<protein>
    <submittedName>
        <fullName evidence="1">Uncharacterized protein</fullName>
    </submittedName>
</protein>
<dbReference type="EMBL" id="LNKT01000071">
    <property type="protein sequence ID" value="KYJ85574.1"/>
    <property type="molecule type" value="Genomic_DNA"/>
</dbReference>